<proteinExistence type="predicted"/>
<dbReference type="GO" id="GO:0000978">
    <property type="term" value="F:RNA polymerase II cis-regulatory region sequence-specific DNA binding"/>
    <property type="evidence" value="ECO:0007669"/>
    <property type="project" value="TreeGrafter"/>
</dbReference>
<evidence type="ECO:0000259" key="3">
    <source>
        <dbReference type="PROSITE" id="PS50888"/>
    </source>
</evidence>
<dbReference type="GO" id="GO:0046983">
    <property type="term" value="F:protein dimerization activity"/>
    <property type="evidence" value="ECO:0007669"/>
    <property type="project" value="InterPro"/>
</dbReference>
<dbReference type="SMART" id="SM00353">
    <property type="entry name" value="HLH"/>
    <property type="match status" value="1"/>
</dbReference>
<accession>A0A183J0W4</accession>
<keyword evidence="5" id="KW-1185">Reference proteome</keyword>
<dbReference type="WBParaSite" id="SBAD_0000986001-mRNA-1">
    <property type="protein sequence ID" value="SBAD_0000986001-mRNA-1"/>
    <property type="gene ID" value="SBAD_0000986001"/>
</dbReference>
<sequence>MSEELSETKRKSRNLSEKRRRDSFNVIVSELAAAVVPADRKLDKSNVLKHTITFLRKHNENISSTDQDLHKPSAGKEHLSNDEICTYLQRTINAYLLVISSSGGIVYASGDFIENFKCSEVWFALK</sequence>
<name>A0A183J0W4_9BILA</name>
<dbReference type="PANTHER" id="PTHR46055:SF3">
    <property type="entry name" value="CIRCADIAN LOCOMOTER OUTPUT CYCLES PROTEIN KAPUT"/>
    <property type="match status" value="1"/>
</dbReference>
<dbReference type="InterPro" id="IPR047230">
    <property type="entry name" value="CLOCK-like"/>
</dbReference>
<protein>
    <submittedName>
        <fullName evidence="6">BHLH domain-containing protein</fullName>
    </submittedName>
</protein>
<dbReference type="GO" id="GO:0000981">
    <property type="term" value="F:DNA-binding transcription factor activity, RNA polymerase II-specific"/>
    <property type="evidence" value="ECO:0007669"/>
    <property type="project" value="InterPro"/>
</dbReference>
<dbReference type="PANTHER" id="PTHR46055">
    <property type="entry name" value="CIRCADIAN LOCOMOTER OUTPUT CYCLES PROTEIN KAPUT"/>
    <property type="match status" value="1"/>
</dbReference>
<dbReference type="InterPro" id="IPR011598">
    <property type="entry name" value="bHLH_dom"/>
</dbReference>
<reference evidence="6" key="1">
    <citation type="submission" date="2016-06" db="UniProtKB">
        <authorList>
            <consortium name="WormBaseParasite"/>
        </authorList>
    </citation>
    <scope>IDENTIFICATION</scope>
</reference>
<feature type="region of interest" description="Disordered" evidence="2">
    <location>
        <begin position="1"/>
        <end position="20"/>
    </location>
</feature>
<dbReference type="Pfam" id="PF00010">
    <property type="entry name" value="HLH"/>
    <property type="match status" value="1"/>
</dbReference>
<gene>
    <name evidence="4" type="ORF">SBAD_LOCUS9512</name>
</gene>
<dbReference type="AlphaFoldDB" id="A0A183J0W4"/>
<dbReference type="Gene3D" id="4.10.280.10">
    <property type="entry name" value="Helix-loop-helix DNA-binding domain"/>
    <property type="match status" value="1"/>
</dbReference>
<evidence type="ECO:0000313" key="4">
    <source>
        <dbReference type="EMBL" id="VDP23583.1"/>
    </source>
</evidence>
<organism evidence="6">
    <name type="scientific">Soboliphyme baturini</name>
    <dbReference type="NCBI Taxonomy" id="241478"/>
    <lineage>
        <taxon>Eukaryota</taxon>
        <taxon>Metazoa</taxon>
        <taxon>Ecdysozoa</taxon>
        <taxon>Nematoda</taxon>
        <taxon>Enoplea</taxon>
        <taxon>Dorylaimia</taxon>
        <taxon>Dioctophymatida</taxon>
        <taxon>Dioctophymatoidea</taxon>
        <taxon>Soboliphymatidae</taxon>
        <taxon>Soboliphyme</taxon>
    </lineage>
</organism>
<evidence type="ECO:0000313" key="6">
    <source>
        <dbReference type="WBParaSite" id="SBAD_0000986001-mRNA-1"/>
    </source>
</evidence>
<evidence type="ECO:0000256" key="2">
    <source>
        <dbReference type="SAM" id="MobiDB-lite"/>
    </source>
</evidence>
<reference evidence="4 5" key="2">
    <citation type="submission" date="2018-11" db="EMBL/GenBank/DDBJ databases">
        <authorList>
            <consortium name="Pathogen Informatics"/>
        </authorList>
    </citation>
    <scope>NUCLEOTIDE SEQUENCE [LARGE SCALE GENOMIC DNA]</scope>
</reference>
<dbReference type="PROSITE" id="PS50888">
    <property type="entry name" value="BHLH"/>
    <property type="match status" value="1"/>
</dbReference>
<feature type="domain" description="BHLH" evidence="3">
    <location>
        <begin position="8"/>
        <end position="58"/>
    </location>
</feature>
<evidence type="ECO:0000256" key="1">
    <source>
        <dbReference type="ARBA" id="ARBA00023242"/>
    </source>
</evidence>
<dbReference type="OrthoDB" id="411251at2759"/>
<dbReference type="SUPFAM" id="SSF47459">
    <property type="entry name" value="HLH, helix-loop-helix DNA-binding domain"/>
    <property type="match status" value="1"/>
</dbReference>
<dbReference type="Proteomes" id="UP000270296">
    <property type="component" value="Unassembled WGS sequence"/>
</dbReference>
<dbReference type="InterPro" id="IPR036638">
    <property type="entry name" value="HLH_DNA-bd_sf"/>
</dbReference>
<dbReference type="EMBL" id="UZAM01012811">
    <property type="protein sequence ID" value="VDP23583.1"/>
    <property type="molecule type" value="Genomic_DNA"/>
</dbReference>
<evidence type="ECO:0000313" key="5">
    <source>
        <dbReference type="Proteomes" id="UP000270296"/>
    </source>
</evidence>
<dbReference type="GO" id="GO:0032922">
    <property type="term" value="P:circadian regulation of gene expression"/>
    <property type="evidence" value="ECO:0007669"/>
    <property type="project" value="InterPro"/>
</dbReference>
<keyword evidence="1" id="KW-0539">Nucleus</keyword>
<dbReference type="GO" id="GO:1990513">
    <property type="term" value="C:CLOCK-BMAL transcription complex"/>
    <property type="evidence" value="ECO:0007669"/>
    <property type="project" value="TreeGrafter"/>
</dbReference>